<name>A0A9W6XIU6_9STRA</name>
<reference evidence="2" key="1">
    <citation type="submission" date="2023-04" db="EMBL/GenBank/DDBJ databases">
        <title>Phytophthora fragariaefolia NBRC 109709.</title>
        <authorList>
            <person name="Ichikawa N."/>
            <person name="Sato H."/>
            <person name="Tonouchi N."/>
        </authorList>
    </citation>
    <scope>NUCLEOTIDE SEQUENCE</scope>
    <source>
        <strain evidence="2">NBRC 109709</strain>
    </source>
</reference>
<organism evidence="2 3">
    <name type="scientific">Phytophthora fragariaefolia</name>
    <dbReference type="NCBI Taxonomy" id="1490495"/>
    <lineage>
        <taxon>Eukaryota</taxon>
        <taxon>Sar</taxon>
        <taxon>Stramenopiles</taxon>
        <taxon>Oomycota</taxon>
        <taxon>Peronosporomycetes</taxon>
        <taxon>Peronosporales</taxon>
        <taxon>Peronosporaceae</taxon>
        <taxon>Phytophthora</taxon>
    </lineage>
</organism>
<evidence type="ECO:0000313" key="3">
    <source>
        <dbReference type="Proteomes" id="UP001165121"/>
    </source>
</evidence>
<proteinExistence type="predicted"/>
<comment type="caution">
    <text evidence="2">The sequence shown here is derived from an EMBL/GenBank/DDBJ whole genome shotgun (WGS) entry which is preliminary data.</text>
</comment>
<protein>
    <submittedName>
        <fullName evidence="2">Unnamed protein product</fullName>
    </submittedName>
</protein>
<dbReference type="Proteomes" id="UP001165121">
    <property type="component" value="Unassembled WGS sequence"/>
</dbReference>
<keyword evidence="3" id="KW-1185">Reference proteome</keyword>
<gene>
    <name evidence="2" type="ORF">Pfra01_001224000</name>
</gene>
<sequence>MGAGSSESDRDNDESEIDTSNDEGSAYVDEDNVGENSKADEASYISEQSTDSLTPAFQSPQPMRNNTLTQERQAVAQLYLDTLFAFTPARETWMKAKRYKPIGRAYIVGRIC</sequence>
<feature type="compositionally biased region" description="Acidic residues" evidence="1">
    <location>
        <begin position="10"/>
        <end position="21"/>
    </location>
</feature>
<evidence type="ECO:0000313" key="2">
    <source>
        <dbReference type="EMBL" id="GMF40197.1"/>
    </source>
</evidence>
<accession>A0A9W6XIU6</accession>
<dbReference type="EMBL" id="BSXT01001230">
    <property type="protein sequence ID" value="GMF40197.1"/>
    <property type="molecule type" value="Genomic_DNA"/>
</dbReference>
<feature type="region of interest" description="Disordered" evidence="1">
    <location>
        <begin position="1"/>
        <end position="69"/>
    </location>
</feature>
<dbReference type="AlphaFoldDB" id="A0A9W6XIU6"/>
<evidence type="ECO:0000256" key="1">
    <source>
        <dbReference type="SAM" id="MobiDB-lite"/>
    </source>
</evidence>
<feature type="compositionally biased region" description="Polar residues" evidence="1">
    <location>
        <begin position="45"/>
        <end position="69"/>
    </location>
</feature>